<sequence length="117" mass="13080">MNHYTDVLKKYAVFSGRARRQEYWMFTLFQVAIAIVLMILDGVLGTYPLLVGLYFLGTFVPSLAVTVRRLHDLGKSGAWYFIAFVPFIGGIWLLVLTATAGQTQPNEYGPDPKAYAA</sequence>
<name>A0ABQ3SGZ8_9ACTN</name>
<dbReference type="InterPro" id="IPR008523">
    <property type="entry name" value="DUF805"/>
</dbReference>
<feature type="transmembrane region" description="Helical" evidence="1">
    <location>
        <begin position="79"/>
        <end position="100"/>
    </location>
</feature>
<comment type="caution">
    <text evidence="2">The sequence shown here is derived from an EMBL/GenBank/DDBJ whole genome shotgun (WGS) entry which is preliminary data.</text>
</comment>
<keyword evidence="1" id="KW-0812">Transmembrane</keyword>
<feature type="transmembrane region" description="Helical" evidence="1">
    <location>
        <begin position="23"/>
        <end position="40"/>
    </location>
</feature>
<dbReference type="EMBL" id="BNEC01000003">
    <property type="protein sequence ID" value="GHI67422.1"/>
    <property type="molecule type" value="Genomic_DNA"/>
</dbReference>
<dbReference type="Proteomes" id="UP000613974">
    <property type="component" value="Unassembled WGS sequence"/>
</dbReference>
<protein>
    <submittedName>
        <fullName evidence="2">Membrane protein</fullName>
    </submittedName>
</protein>
<accession>A0ABQ3SGZ8</accession>
<gene>
    <name evidence="2" type="ORF">Snoj_13400</name>
</gene>
<dbReference type="PANTHER" id="PTHR34980:SF2">
    <property type="entry name" value="INNER MEMBRANE PROTEIN YHAH-RELATED"/>
    <property type="match status" value="1"/>
</dbReference>
<organism evidence="2 3">
    <name type="scientific">Streptomyces nojiriensis</name>
    <dbReference type="NCBI Taxonomy" id="66374"/>
    <lineage>
        <taxon>Bacteria</taxon>
        <taxon>Bacillati</taxon>
        <taxon>Actinomycetota</taxon>
        <taxon>Actinomycetes</taxon>
        <taxon>Kitasatosporales</taxon>
        <taxon>Streptomycetaceae</taxon>
        <taxon>Streptomyces</taxon>
    </lineage>
</organism>
<keyword evidence="1" id="KW-0472">Membrane</keyword>
<dbReference type="GeneID" id="95593770"/>
<evidence type="ECO:0000256" key="1">
    <source>
        <dbReference type="SAM" id="Phobius"/>
    </source>
</evidence>
<dbReference type="Pfam" id="PF05656">
    <property type="entry name" value="DUF805"/>
    <property type="match status" value="1"/>
</dbReference>
<feature type="transmembrane region" description="Helical" evidence="1">
    <location>
        <begin position="46"/>
        <end position="67"/>
    </location>
</feature>
<reference evidence="3" key="1">
    <citation type="submission" date="2023-07" db="EMBL/GenBank/DDBJ databases">
        <title>Whole genome shotgun sequence of Streptomyces nojiriensis NBRC 13794.</title>
        <authorList>
            <person name="Komaki H."/>
            <person name="Tamura T."/>
        </authorList>
    </citation>
    <scope>NUCLEOTIDE SEQUENCE [LARGE SCALE GENOMIC DNA]</scope>
    <source>
        <strain evidence="3">NBRC 13794</strain>
    </source>
</reference>
<proteinExistence type="predicted"/>
<keyword evidence="3" id="KW-1185">Reference proteome</keyword>
<evidence type="ECO:0000313" key="2">
    <source>
        <dbReference type="EMBL" id="GHI67422.1"/>
    </source>
</evidence>
<keyword evidence="1" id="KW-1133">Transmembrane helix</keyword>
<dbReference type="RefSeq" id="WP_189741297.1">
    <property type="nucleotide sequence ID" value="NZ_BMRL01000009.1"/>
</dbReference>
<dbReference type="PANTHER" id="PTHR34980">
    <property type="entry name" value="INNER MEMBRANE PROTEIN-RELATED-RELATED"/>
    <property type="match status" value="1"/>
</dbReference>
<evidence type="ECO:0000313" key="3">
    <source>
        <dbReference type="Proteomes" id="UP000613974"/>
    </source>
</evidence>